<accession>A0A0A9F934</accession>
<name>A0A0A9F934_ARUDO</name>
<reference evidence="1" key="2">
    <citation type="journal article" date="2015" name="Data Brief">
        <title>Shoot transcriptome of the giant reed, Arundo donax.</title>
        <authorList>
            <person name="Barrero R.A."/>
            <person name="Guerrero F.D."/>
            <person name="Moolhuijzen P."/>
            <person name="Goolsby J.A."/>
            <person name="Tidwell J."/>
            <person name="Bellgard S.E."/>
            <person name="Bellgard M.I."/>
        </authorList>
    </citation>
    <scope>NUCLEOTIDE SEQUENCE</scope>
    <source>
        <tissue evidence="1">Shoot tissue taken approximately 20 cm above the soil surface</tissue>
    </source>
</reference>
<proteinExistence type="predicted"/>
<dbReference type="EMBL" id="GBRH01191280">
    <property type="protein sequence ID" value="JAE06616.1"/>
    <property type="molecule type" value="Transcribed_RNA"/>
</dbReference>
<protein>
    <submittedName>
        <fullName evidence="1">Uncharacterized protein</fullName>
    </submittedName>
</protein>
<dbReference type="PROSITE" id="PS51257">
    <property type="entry name" value="PROKAR_LIPOPROTEIN"/>
    <property type="match status" value="1"/>
</dbReference>
<sequence>MGRIIGMYSVQGTAMSNTTASCHPKN</sequence>
<reference evidence="1" key="1">
    <citation type="submission" date="2014-09" db="EMBL/GenBank/DDBJ databases">
        <authorList>
            <person name="Magalhaes I.L.F."/>
            <person name="Oliveira U."/>
            <person name="Santos F.R."/>
            <person name="Vidigal T.H.D.A."/>
            <person name="Brescovit A.D."/>
            <person name="Santos A.J."/>
        </authorList>
    </citation>
    <scope>NUCLEOTIDE SEQUENCE</scope>
    <source>
        <tissue evidence="1">Shoot tissue taken approximately 20 cm above the soil surface</tissue>
    </source>
</reference>
<dbReference type="AlphaFoldDB" id="A0A0A9F934"/>
<evidence type="ECO:0000313" key="1">
    <source>
        <dbReference type="EMBL" id="JAE06616.1"/>
    </source>
</evidence>
<organism evidence="1">
    <name type="scientific">Arundo donax</name>
    <name type="common">Giant reed</name>
    <name type="synonym">Donax arundinaceus</name>
    <dbReference type="NCBI Taxonomy" id="35708"/>
    <lineage>
        <taxon>Eukaryota</taxon>
        <taxon>Viridiplantae</taxon>
        <taxon>Streptophyta</taxon>
        <taxon>Embryophyta</taxon>
        <taxon>Tracheophyta</taxon>
        <taxon>Spermatophyta</taxon>
        <taxon>Magnoliopsida</taxon>
        <taxon>Liliopsida</taxon>
        <taxon>Poales</taxon>
        <taxon>Poaceae</taxon>
        <taxon>PACMAD clade</taxon>
        <taxon>Arundinoideae</taxon>
        <taxon>Arundineae</taxon>
        <taxon>Arundo</taxon>
    </lineage>
</organism>